<keyword evidence="9 10" id="KW-0472">Membrane</keyword>
<evidence type="ECO:0000256" key="11">
    <source>
        <dbReference type="RuleBase" id="RU000488"/>
    </source>
</evidence>
<evidence type="ECO:0000256" key="1">
    <source>
        <dbReference type="ARBA" id="ARBA00004448"/>
    </source>
</evidence>
<dbReference type="AlphaFoldDB" id="A0A816Q4Q7"/>
<evidence type="ECO:0000256" key="6">
    <source>
        <dbReference type="ARBA" id="ARBA00022792"/>
    </source>
</evidence>
<dbReference type="Proteomes" id="UP000663856">
    <property type="component" value="Unassembled WGS sequence"/>
</dbReference>
<name>A0A816Q4Q7_9BILA</name>
<comment type="subcellular location">
    <subcellularLocation>
        <location evidence="1">Mitochondrion inner membrane</location>
        <topology evidence="1">Multi-pass membrane protein</topology>
    </subcellularLocation>
</comment>
<keyword evidence="6" id="KW-0999">Mitochondrion inner membrane</keyword>
<sequence>MSYEKEQRAYFVPMASRRQKVLYRLKQRSPEYAAGFCSSATNILLTYPVNKLIFRQQIYRLHTVQAFQQLKDEGFLILYRGMALPLLQKTFSLSIMFGANAHYLHILRSSSKHDHWFYQPIASALAGATEAILTPLERTQVLLQTPKYNNSIRNGLHAFILMYKHYGIVEYYRGITLILIRNSVSNIIFFACRKPVKDMLPTASTNLQHSMYDFLSGGLLGALLSTFTYPINVLKNIQQSELGGRHDRPLQILRYVYEQRGNSIKEFYIGAKWNFIRSLVSWGIINSTYEYYLTTLQKAIQDDE</sequence>
<evidence type="ECO:0000256" key="8">
    <source>
        <dbReference type="ARBA" id="ARBA00023128"/>
    </source>
</evidence>
<keyword evidence="8" id="KW-0496">Mitochondrion</keyword>
<evidence type="ECO:0000256" key="3">
    <source>
        <dbReference type="ARBA" id="ARBA00022448"/>
    </source>
</evidence>
<dbReference type="Proteomes" id="UP000663834">
    <property type="component" value="Unassembled WGS sequence"/>
</dbReference>
<dbReference type="PROSITE" id="PS50920">
    <property type="entry name" value="SOLCAR"/>
    <property type="match status" value="1"/>
</dbReference>
<dbReference type="InterPro" id="IPR018108">
    <property type="entry name" value="MCP_transmembrane"/>
</dbReference>
<evidence type="ECO:0000256" key="10">
    <source>
        <dbReference type="PROSITE-ProRule" id="PRU00282"/>
    </source>
</evidence>
<evidence type="ECO:0000313" key="15">
    <source>
        <dbReference type="Proteomes" id="UP000663887"/>
    </source>
</evidence>
<dbReference type="EMBL" id="CAJNRG010003330">
    <property type="protein sequence ID" value="CAF2056219.1"/>
    <property type="molecule type" value="Genomic_DNA"/>
</dbReference>
<dbReference type="InterPro" id="IPR052465">
    <property type="entry name" value="Mito_NAD+_Carrier"/>
</dbReference>
<dbReference type="OrthoDB" id="2139348at2759"/>
<evidence type="ECO:0000256" key="2">
    <source>
        <dbReference type="ARBA" id="ARBA00006375"/>
    </source>
</evidence>
<accession>A0A816Q4Q7</accession>
<evidence type="ECO:0000256" key="4">
    <source>
        <dbReference type="ARBA" id="ARBA00022692"/>
    </source>
</evidence>
<dbReference type="EMBL" id="CAJNOW010018516">
    <property type="protein sequence ID" value="CAF1666049.1"/>
    <property type="molecule type" value="Genomic_DNA"/>
</dbReference>
<evidence type="ECO:0000256" key="5">
    <source>
        <dbReference type="ARBA" id="ARBA00022737"/>
    </source>
</evidence>
<dbReference type="Proteomes" id="UP000663887">
    <property type="component" value="Unassembled WGS sequence"/>
</dbReference>
<evidence type="ECO:0000313" key="13">
    <source>
        <dbReference type="EMBL" id="CAF2056219.1"/>
    </source>
</evidence>
<dbReference type="Pfam" id="PF00153">
    <property type="entry name" value="Mito_carr"/>
    <property type="match status" value="2"/>
</dbReference>
<gene>
    <name evidence="12" type="ORF">KQP761_LOCUS33134</name>
    <name evidence="14" type="ORF">WKI299_LOCUS23468</name>
    <name evidence="13" type="ORF">XDN619_LOCUS9739</name>
</gene>
<evidence type="ECO:0000313" key="12">
    <source>
        <dbReference type="EMBL" id="CAF1666049.1"/>
    </source>
</evidence>
<dbReference type="EMBL" id="CAJNRF010010099">
    <property type="protein sequence ID" value="CAF2117140.1"/>
    <property type="molecule type" value="Genomic_DNA"/>
</dbReference>
<comment type="similarity">
    <text evidence="2 11">Belongs to the mitochondrial carrier (TC 2.A.29) family.</text>
</comment>
<feature type="repeat" description="Solcar" evidence="10">
    <location>
        <begin position="114"/>
        <end position="199"/>
    </location>
</feature>
<dbReference type="GO" id="GO:0005743">
    <property type="term" value="C:mitochondrial inner membrane"/>
    <property type="evidence" value="ECO:0007669"/>
    <property type="project" value="UniProtKB-SubCell"/>
</dbReference>
<dbReference type="SUPFAM" id="SSF103506">
    <property type="entry name" value="Mitochondrial carrier"/>
    <property type="match status" value="1"/>
</dbReference>
<evidence type="ECO:0000256" key="7">
    <source>
        <dbReference type="ARBA" id="ARBA00022989"/>
    </source>
</evidence>
<proteinExistence type="inferred from homology"/>
<evidence type="ECO:0000256" key="9">
    <source>
        <dbReference type="ARBA" id="ARBA00023136"/>
    </source>
</evidence>
<evidence type="ECO:0008006" key="16">
    <source>
        <dbReference type="Google" id="ProtNLM"/>
    </source>
</evidence>
<dbReference type="PANTHER" id="PTHR46131:SF1">
    <property type="entry name" value="SD08549P"/>
    <property type="match status" value="1"/>
</dbReference>
<evidence type="ECO:0000313" key="14">
    <source>
        <dbReference type="EMBL" id="CAF2117140.1"/>
    </source>
</evidence>
<keyword evidence="5" id="KW-0677">Repeat</keyword>
<organism evidence="13 15">
    <name type="scientific">Rotaria magnacalcarata</name>
    <dbReference type="NCBI Taxonomy" id="392030"/>
    <lineage>
        <taxon>Eukaryota</taxon>
        <taxon>Metazoa</taxon>
        <taxon>Spiralia</taxon>
        <taxon>Gnathifera</taxon>
        <taxon>Rotifera</taxon>
        <taxon>Eurotatoria</taxon>
        <taxon>Bdelloidea</taxon>
        <taxon>Philodinida</taxon>
        <taxon>Philodinidae</taxon>
        <taxon>Rotaria</taxon>
    </lineage>
</organism>
<keyword evidence="7" id="KW-1133">Transmembrane helix</keyword>
<dbReference type="PANTHER" id="PTHR46131">
    <property type="entry name" value="SD08549P"/>
    <property type="match status" value="1"/>
</dbReference>
<dbReference type="GO" id="GO:0051724">
    <property type="term" value="F:NAD transmembrane transporter activity"/>
    <property type="evidence" value="ECO:0007669"/>
    <property type="project" value="TreeGrafter"/>
</dbReference>
<dbReference type="Gene3D" id="1.50.40.10">
    <property type="entry name" value="Mitochondrial carrier domain"/>
    <property type="match status" value="1"/>
</dbReference>
<protein>
    <recommendedName>
        <fullName evidence="16">Solute carrier family 25 member 51</fullName>
    </recommendedName>
</protein>
<dbReference type="InterPro" id="IPR023395">
    <property type="entry name" value="MCP_dom_sf"/>
</dbReference>
<keyword evidence="3 11" id="KW-0813">Transport</keyword>
<reference evidence="13" key="1">
    <citation type="submission" date="2021-02" db="EMBL/GenBank/DDBJ databases">
        <authorList>
            <person name="Nowell W R."/>
        </authorList>
    </citation>
    <scope>NUCLEOTIDE SEQUENCE</scope>
</reference>
<keyword evidence="4 10" id="KW-0812">Transmembrane</keyword>
<comment type="caution">
    <text evidence="13">The sequence shown here is derived from an EMBL/GenBank/DDBJ whole genome shotgun (WGS) entry which is preliminary data.</text>
</comment>